<evidence type="ECO:0000313" key="6">
    <source>
        <dbReference type="EMBL" id="AZT89570.1"/>
    </source>
</evidence>
<evidence type="ECO:0000256" key="4">
    <source>
        <dbReference type="ARBA" id="ARBA00023136"/>
    </source>
</evidence>
<keyword evidence="3 5" id="KW-1133">Transmembrane helix</keyword>
<dbReference type="InterPro" id="IPR003810">
    <property type="entry name" value="Mntp/YtaF"/>
</dbReference>
<feature type="transmembrane region" description="Helical" evidence="5">
    <location>
        <begin position="92"/>
        <end position="110"/>
    </location>
</feature>
<feature type="transmembrane region" description="Helical" evidence="5">
    <location>
        <begin position="181"/>
        <end position="201"/>
    </location>
</feature>
<protein>
    <recommendedName>
        <fullName evidence="8">Sporulation membrane protein YtaF</fullName>
    </recommendedName>
</protein>
<keyword evidence="7" id="KW-1185">Reference proteome</keyword>
<dbReference type="PANTHER" id="PTHR35529">
    <property type="entry name" value="MANGANESE EFFLUX PUMP MNTP-RELATED"/>
    <property type="match status" value="1"/>
</dbReference>
<feature type="transmembrane region" description="Helical" evidence="5">
    <location>
        <begin position="60"/>
        <end position="80"/>
    </location>
</feature>
<evidence type="ECO:0000256" key="5">
    <source>
        <dbReference type="SAM" id="Phobius"/>
    </source>
</evidence>
<feature type="transmembrane region" description="Helical" evidence="5">
    <location>
        <begin position="213"/>
        <end position="231"/>
    </location>
</feature>
<reference evidence="6 7" key="1">
    <citation type="submission" date="2018-12" db="EMBL/GenBank/DDBJ databases">
        <title>Genome sequence from the cellulolytic species, Caldicellulosiruptor changbaiensis.</title>
        <authorList>
            <person name="Blumer-Schuette S.E."/>
            <person name="Mendoza C."/>
        </authorList>
    </citation>
    <scope>NUCLEOTIDE SEQUENCE [LARGE SCALE GENOMIC DNA]</scope>
    <source>
        <strain evidence="6 7">CBS-Z</strain>
    </source>
</reference>
<keyword evidence="4 5" id="KW-0472">Membrane</keyword>
<evidence type="ECO:0000256" key="1">
    <source>
        <dbReference type="ARBA" id="ARBA00022475"/>
    </source>
</evidence>
<evidence type="ECO:0000256" key="3">
    <source>
        <dbReference type="ARBA" id="ARBA00022989"/>
    </source>
</evidence>
<proteinExistence type="predicted"/>
<dbReference type="PANTHER" id="PTHR35529:SF2">
    <property type="entry name" value="SPORULATION PROTEIN YTAF-RELATED"/>
    <property type="match status" value="1"/>
</dbReference>
<dbReference type="Proteomes" id="UP000282930">
    <property type="component" value="Chromosome"/>
</dbReference>
<feature type="transmembrane region" description="Helical" evidence="5">
    <location>
        <begin position="26"/>
        <end position="48"/>
    </location>
</feature>
<dbReference type="AlphaFoldDB" id="A0A3T0D3Z7"/>
<dbReference type="KEGG" id="ccha:ELD05_02155"/>
<evidence type="ECO:0008006" key="8">
    <source>
        <dbReference type="Google" id="ProtNLM"/>
    </source>
</evidence>
<accession>A0A3T0D3Z7</accession>
<sequence length="232" mass="25611">MSKKAEYSYNNKDLYKTSKKQSKMSFFQVLTAAIALNLDALFFGIAFGAKGIKILFKSKVVIFCISLLVAMLSFLIGRHFGKYLSIQVSNHLGSAFMIVIGIFLIIRTFFEGDGEDVSKTLVNFSLKSLGLTIKIIKEPQVSDIDQSGFIEPVEALFVSLALSFDSLSASFSLGLSNLANIYEILLIPIVQFIAISVGNVLAHSLKYLKKFGFANYIPGIVLIFLGVYNLLF</sequence>
<evidence type="ECO:0000313" key="7">
    <source>
        <dbReference type="Proteomes" id="UP000282930"/>
    </source>
</evidence>
<keyword evidence="1" id="KW-1003">Cell membrane</keyword>
<evidence type="ECO:0000256" key="2">
    <source>
        <dbReference type="ARBA" id="ARBA00022692"/>
    </source>
</evidence>
<keyword evidence="2 5" id="KW-0812">Transmembrane</keyword>
<dbReference type="EMBL" id="CP034791">
    <property type="protein sequence ID" value="AZT89570.1"/>
    <property type="molecule type" value="Genomic_DNA"/>
</dbReference>
<dbReference type="RefSeq" id="WP_127351188.1">
    <property type="nucleotide sequence ID" value="NZ_CP034791.1"/>
</dbReference>
<gene>
    <name evidence="6" type="ORF">ELD05_02155</name>
</gene>
<dbReference type="Pfam" id="PF02659">
    <property type="entry name" value="Mntp"/>
    <property type="match status" value="2"/>
</dbReference>
<organism evidence="6 7">
    <name type="scientific">Caldicellulosiruptor changbaiensis</name>
    <dbReference type="NCBI Taxonomy" id="1222016"/>
    <lineage>
        <taxon>Bacteria</taxon>
        <taxon>Bacillati</taxon>
        <taxon>Bacillota</taxon>
        <taxon>Bacillota incertae sedis</taxon>
        <taxon>Caldicellulosiruptorales</taxon>
        <taxon>Caldicellulosiruptoraceae</taxon>
        <taxon>Caldicellulosiruptor</taxon>
    </lineage>
</organism>
<name>A0A3T0D3Z7_9FIRM</name>